<evidence type="ECO:0000313" key="10">
    <source>
        <dbReference type="Proteomes" id="UP001165393"/>
    </source>
</evidence>
<evidence type="ECO:0000256" key="1">
    <source>
        <dbReference type="ARBA" id="ARBA00004418"/>
    </source>
</evidence>
<dbReference type="PANTHER" id="PTHR36842">
    <property type="entry name" value="PROTEIN TOLB HOMOLOG"/>
    <property type="match status" value="1"/>
</dbReference>
<evidence type="ECO:0000313" key="9">
    <source>
        <dbReference type="EMBL" id="MCM2679699.1"/>
    </source>
</evidence>
<sequence precursor="true">MSKLLRTLIAATLVLLAIPAKAALEIVITEGIDSARPIAIVPFSYQGQPQLPQDIASVVSSDLRRSGKFNPIAVQAMPERPSQAGQVNFDKWATLGVEAIVTGNVTYIGDDRYQVSFELLDVLQGQMSKGDVAISADGAVISSQSFILDGRRTVVTGKQMRQYGHRISDIVYERLTGERGAFLTRIAYVVVQNDQSHPYQLMVADYDGYNELNLLRSKKPLMSPAWSPDGRKLAYVSFEKHKAQIYIQDLYTSERTLLTDFEGINGAPRWSPDGKKMAVVLSKDGNPDVYVIDIETRAVKRVTRSRSIDTEPNWTPDGGSLVFTSERGGNAQLYRVELASGKIKRLTFEGDMNLGGSVSPDGKQMILVNRTRGNYHIARQDLQTGTLQVLTGTRLDESPSIAPNGGMIIYSTVHGNKQALALVSMDGRFKARLPAVNGQVKAPAWSPFLQ</sequence>
<dbReference type="SUPFAM" id="SSF69304">
    <property type="entry name" value="Tricorn protease N-terminal domain"/>
    <property type="match status" value="1"/>
</dbReference>
<gene>
    <name evidence="7 9" type="primary">tolB</name>
    <name evidence="9" type="ORF">NAF29_08470</name>
</gene>
<evidence type="ECO:0000256" key="7">
    <source>
        <dbReference type="HAMAP-Rule" id="MF_00671"/>
    </source>
</evidence>
<evidence type="ECO:0000256" key="2">
    <source>
        <dbReference type="ARBA" id="ARBA00009820"/>
    </source>
</evidence>
<keyword evidence="3 7" id="KW-0132">Cell division</keyword>
<feature type="domain" description="TolB N-terminal" evidence="8">
    <location>
        <begin position="24"/>
        <end position="126"/>
    </location>
</feature>
<evidence type="ECO:0000259" key="8">
    <source>
        <dbReference type="Pfam" id="PF04052"/>
    </source>
</evidence>
<name>A0AA41W5Y8_9GAMM</name>
<reference evidence="9 10" key="1">
    <citation type="journal article" date="2013" name="Antonie Van Leeuwenhoek">
        <title>Echinimonas agarilytica gen. nov., sp. nov., a new gammaproteobacterium isolated from the sea urchin Strongylocentrotus intermedius.</title>
        <authorList>
            <person name="Nedashkovskaya O.I."/>
            <person name="Stenkova A.M."/>
            <person name="Zhukova N.V."/>
            <person name="Van Trappen S."/>
            <person name="Lee J.S."/>
            <person name="Kim S.B."/>
        </authorList>
    </citation>
    <scope>NUCLEOTIDE SEQUENCE [LARGE SCALE GENOMIC DNA]</scope>
    <source>
        <strain evidence="9 10">KMM 6351</strain>
    </source>
</reference>
<dbReference type="InterPro" id="IPR011659">
    <property type="entry name" value="WD40"/>
</dbReference>
<comment type="subunit">
    <text evidence="7">The Tol-Pal system is composed of five core proteins: the inner membrane proteins TolA, TolQ and TolR, the periplasmic protein TolB and the outer membrane protein Pal. They form a network linking the inner and outer membranes and the peptidoglycan layer.</text>
</comment>
<dbReference type="EMBL" id="JAMQGP010000003">
    <property type="protein sequence ID" value="MCM2679699.1"/>
    <property type="molecule type" value="Genomic_DNA"/>
</dbReference>
<dbReference type="GO" id="GO:0042597">
    <property type="term" value="C:periplasmic space"/>
    <property type="evidence" value="ECO:0007669"/>
    <property type="project" value="UniProtKB-SubCell"/>
</dbReference>
<dbReference type="PANTHER" id="PTHR36842:SF1">
    <property type="entry name" value="PROTEIN TOLB"/>
    <property type="match status" value="1"/>
</dbReference>
<dbReference type="GO" id="GO:0017038">
    <property type="term" value="P:protein import"/>
    <property type="evidence" value="ECO:0007669"/>
    <property type="project" value="InterPro"/>
</dbReference>
<feature type="chain" id="PRO_5041498343" description="Tol-Pal system protein TolB" evidence="7">
    <location>
        <begin position="23"/>
        <end position="450"/>
    </location>
</feature>
<comment type="function">
    <text evidence="7">Part of the Tol-Pal system, which plays a role in outer membrane invagination during cell division and is important for maintaining outer membrane integrity.</text>
</comment>
<dbReference type="RefSeq" id="WP_251261139.1">
    <property type="nucleotide sequence ID" value="NZ_JAMQGP010000003.1"/>
</dbReference>
<dbReference type="AlphaFoldDB" id="A0AA41W5Y8"/>
<accession>A0AA41W5Y8</accession>
<evidence type="ECO:0000256" key="5">
    <source>
        <dbReference type="ARBA" id="ARBA00022764"/>
    </source>
</evidence>
<dbReference type="InterPro" id="IPR014167">
    <property type="entry name" value="Tol-Pal_TolB"/>
</dbReference>
<dbReference type="NCBIfam" id="TIGR02800">
    <property type="entry name" value="propeller_TolB"/>
    <property type="match status" value="1"/>
</dbReference>
<dbReference type="GO" id="GO:0051301">
    <property type="term" value="P:cell division"/>
    <property type="evidence" value="ECO:0007669"/>
    <property type="project" value="UniProtKB-UniRule"/>
</dbReference>
<evidence type="ECO:0000256" key="3">
    <source>
        <dbReference type="ARBA" id="ARBA00022618"/>
    </source>
</evidence>
<comment type="similarity">
    <text evidence="2 7">Belongs to the TolB family.</text>
</comment>
<dbReference type="Proteomes" id="UP001165393">
    <property type="component" value="Unassembled WGS sequence"/>
</dbReference>
<proteinExistence type="inferred from homology"/>
<dbReference type="Pfam" id="PF07676">
    <property type="entry name" value="PD40"/>
    <property type="match status" value="3"/>
</dbReference>
<keyword evidence="6 7" id="KW-0131">Cell cycle</keyword>
<dbReference type="Gene3D" id="2.120.10.30">
    <property type="entry name" value="TolB, C-terminal domain"/>
    <property type="match status" value="1"/>
</dbReference>
<dbReference type="InterPro" id="IPR011042">
    <property type="entry name" value="6-blade_b-propeller_TolB-like"/>
</dbReference>
<organism evidence="9 10">
    <name type="scientific">Echinimonas agarilytica</name>
    <dbReference type="NCBI Taxonomy" id="1215918"/>
    <lineage>
        <taxon>Bacteria</taxon>
        <taxon>Pseudomonadati</taxon>
        <taxon>Pseudomonadota</taxon>
        <taxon>Gammaproteobacteria</taxon>
        <taxon>Alteromonadales</taxon>
        <taxon>Echinimonadaceae</taxon>
        <taxon>Echinimonas</taxon>
    </lineage>
</organism>
<feature type="signal peptide" evidence="7">
    <location>
        <begin position="1"/>
        <end position="22"/>
    </location>
</feature>
<dbReference type="HAMAP" id="MF_00671">
    <property type="entry name" value="TolB"/>
    <property type="match status" value="1"/>
</dbReference>
<evidence type="ECO:0000256" key="4">
    <source>
        <dbReference type="ARBA" id="ARBA00022729"/>
    </source>
</evidence>
<comment type="subcellular location">
    <subcellularLocation>
        <location evidence="1 7">Periplasm</location>
    </subcellularLocation>
</comment>
<dbReference type="InterPro" id="IPR007195">
    <property type="entry name" value="TolB_N"/>
</dbReference>
<comment type="caution">
    <text evidence="9">The sequence shown here is derived from an EMBL/GenBank/DDBJ whole genome shotgun (WGS) entry which is preliminary data.</text>
</comment>
<evidence type="ECO:0000256" key="6">
    <source>
        <dbReference type="ARBA" id="ARBA00023306"/>
    </source>
</evidence>
<keyword evidence="4 7" id="KW-0732">Signal</keyword>
<keyword evidence="10" id="KW-1185">Reference proteome</keyword>
<keyword evidence="5 7" id="KW-0574">Periplasm</keyword>
<dbReference type="SUPFAM" id="SSF52964">
    <property type="entry name" value="TolB, N-terminal domain"/>
    <property type="match status" value="1"/>
</dbReference>
<protein>
    <recommendedName>
        <fullName evidence="7">Tol-Pal system protein TolB</fullName>
    </recommendedName>
</protein>
<dbReference type="Pfam" id="PF04052">
    <property type="entry name" value="TolB_N"/>
    <property type="match status" value="1"/>
</dbReference>
<dbReference type="Gene3D" id="3.40.50.10070">
    <property type="entry name" value="TolB, N-terminal domain"/>
    <property type="match status" value="1"/>
</dbReference>